<reference evidence="1" key="1">
    <citation type="submission" date="2021-02" db="EMBL/GenBank/DDBJ databases">
        <title>Natronogracilivirga saccharolytica gen. nov. sp. nov. a new anaerobic, haloalkiliphilic carbohydrate-fermenting bacterium from soda lake and proposing of Cyclonatronumiaceae fam. nov. in the phylum Balneolaeota.</title>
        <authorList>
            <person name="Zhilina T.N."/>
            <person name="Sorokin D.Y."/>
            <person name="Zavarzina D.G."/>
            <person name="Toshchakov S.V."/>
            <person name="Kublanov I.V."/>
        </authorList>
    </citation>
    <scope>NUCLEOTIDE SEQUENCE</scope>
    <source>
        <strain evidence="1">Z-1702</strain>
    </source>
</reference>
<gene>
    <name evidence="1" type="ORF">NATSA_14900</name>
</gene>
<dbReference type="RefSeq" id="WP_210513424.1">
    <property type="nucleotide sequence ID" value="NZ_JAFIDN010000019.1"/>
</dbReference>
<evidence type="ECO:0000313" key="2">
    <source>
        <dbReference type="Proteomes" id="UP000673975"/>
    </source>
</evidence>
<name>A0A8J7RU57_9BACT</name>
<dbReference type="Proteomes" id="UP000673975">
    <property type="component" value="Unassembled WGS sequence"/>
</dbReference>
<organism evidence="1 2">
    <name type="scientific">Natronogracilivirga saccharolytica</name>
    <dbReference type="NCBI Taxonomy" id="2812953"/>
    <lineage>
        <taxon>Bacteria</taxon>
        <taxon>Pseudomonadati</taxon>
        <taxon>Balneolota</taxon>
        <taxon>Balneolia</taxon>
        <taxon>Balneolales</taxon>
        <taxon>Cyclonatronaceae</taxon>
        <taxon>Natronogracilivirga</taxon>
    </lineage>
</organism>
<protein>
    <submittedName>
        <fullName evidence="1">PmoA family protein</fullName>
    </submittedName>
</protein>
<dbReference type="EMBL" id="JAFIDN010000019">
    <property type="protein sequence ID" value="MBP3193964.1"/>
    <property type="molecule type" value="Genomic_DNA"/>
</dbReference>
<dbReference type="Pfam" id="PF14100">
    <property type="entry name" value="DUF6807"/>
    <property type="match status" value="1"/>
</dbReference>
<evidence type="ECO:0000313" key="1">
    <source>
        <dbReference type="EMBL" id="MBP3193964.1"/>
    </source>
</evidence>
<dbReference type="InterPro" id="IPR029475">
    <property type="entry name" value="DUF6807"/>
</dbReference>
<sequence length="451" mass="51562">MIPRISLISLWSLVFILLHSIDVRVNAEQKAHALSKADMQNETLEVHVYAGPFNRENSVVSFAFPVDLEEGIYLMSDPNDESVIVQVDHDNTGWFVLENLSAGESIEYVIYLDKKSKDEFKTPSKLGVSHELEEQTVTFVSHENPVLSYFHRFNSPPETLDNRYRRGGYIHPVYSPSGVILSNHLNVEQHPHHSGIWSAWTNTEFDDRTPDFWNVHNNTGRVDVDTLLNLWSGPVHAGFNSLHRFIDMSKKDDPKIIPEDPMVALHEKWDVRVFGLVEAAAANAKKNDTESLDNDLKHDFLMFDLEVTQTTNNDNPLLLPEYHYGGVGFRGHYEWDNPDNVTFLTSEGLGRDGNETRPRWVHIGGKIDNKQVGIAILGHPSNYRFPQPVRIHPEEPFFNYAPTQLGEMSIQPGEPYVAKYRYVTYDGELPPSLIERLWQDYAYPPAVNVTR</sequence>
<dbReference type="AlphaFoldDB" id="A0A8J7RU57"/>
<accession>A0A8J7RU57</accession>
<proteinExistence type="predicted"/>
<keyword evidence="2" id="KW-1185">Reference proteome</keyword>
<comment type="caution">
    <text evidence="1">The sequence shown here is derived from an EMBL/GenBank/DDBJ whole genome shotgun (WGS) entry which is preliminary data.</text>
</comment>